<name>A0A6N6NJN5_9ACTN</name>
<dbReference type="InterPro" id="IPR018913">
    <property type="entry name" value="BppU_N"/>
</dbReference>
<feature type="domain" description="BppU N-terminal" evidence="1">
    <location>
        <begin position="6"/>
        <end position="117"/>
    </location>
</feature>
<dbReference type="OrthoDB" id="9553950at2"/>
<evidence type="ECO:0000259" key="1">
    <source>
        <dbReference type="Pfam" id="PF10651"/>
    </source>
</evidence>
<evidence type="ECO:0000313" key="3">
    <source>
        <dbReference type="Proteomes" id="UP000468668"/>
    </source>
</evidence>
<dbReference type="GeneID" id="98658687"/>
<dbReference type="Pfam" id="PF10651">
    <property type="entry name" value="BppU_N"/>
    <property type="match status" value="1"/>
</dbReference>
<dbReference type="EMBL" id="WAJR01000033">
    <property type="protein sequence ID" value="KAB1636599.1"/>
    <property type="molecule type" value="Genomic_DNA"/>
</dbReference>
<gene>
    <name evidence="2" type="ORF">F8C90_09710</name>
</gene>
<accession>A0A6N6NJN5</accession>
<reference evidence="2 3" key="1">
    <citation type="submission" date="2019-09" db="EMBL/GenBank/DDBJ databases">
        <title>Whole genome shotgun sequencing (WGS) of Ellagibacter isourolithinifaciens DSM 104140(T) and Adlercreutzia muris DSM 29508(T).</title>
        <authorList>
            <person name="Stoll D.A."/>
            <person name="Danylec N."/>
            <person name="Huch M."/>
        </authorList>
    </citation>
    <scope>NUCLEOTIDE SEQUENCE [LARGE SCALE GENOMIC DNA]</scope>
    <source>
        <strain evidence="2 3">DSM 104140</strain>
    </source>
</reference>
<dbReference type="Gene3D" id="2.60.40.3350">
    <property type="match status" value="1"/>
</dbReference>
<sequence length="334" mass="35698">MPTKAVSLNVDKSGSFAAQTVRISQGDENSTSIVATILDGAQPFDLTGKSVRFKCELPGGKVFVDDSVTVSDAKTGVVSFTPSVEVAAAAGKVTGALFEVFCDGYAIHTTKMEIDVDSTPTVANGAVCELTMLNDYRSGEQASWTHPTRSGMAFAGWYKDAALKYPCSASDTEGAAYAKFVKVADLFQFLGCSFNMSGNVPAEYTTPRFSYIMSVPEGAALIENGWYFKKVSDPTKPDVRSLSYNNIVQTGNKIFSSLTFNKVPVRLYEKKFSTKAFVKYTTADGTTVEAVEADYDAFTPAEIADAVLTHPMATQADKDYAAAIKAAVTQEGAA</sequence>
<dbReference type="RefSeq" id="WP_158050322.1">
    <property type="nucleotide sequence ID" value="NZ_WAJR01000033.1"/>
</dbReference>
<protein>
    <submittedName>
        <fullName evidence="2">DUF2479 domain-containing protein</fullName>
    </submittedName>
</protein>
<comment type="caution">
    <text evidence="2">The sequence shown here is derived from an EMBL/GenBank/DDBJ whole genome shotgun (WGS) entry which is preliminary data.</text>
</comment>
<organism evidence="2 3">
    <name type="scientific">Ellagibacter isourolithinifaciens</name>
    <dbReference type="NCBI Taxonomy" id="2137581"/>
    <lineage>
        <taxon>Bacteria</taxon>
        <taxon>Bacillati</taxon>
        <taxon>Actinomycetota</taxon>
        <taxon>Coriobacteriia</taxon>
        <taxon>Eggerthellales</taxon>
        <taxon>Eggerthellaceae</taxon>
        <taxon>Ellagibacter</taxon>
    </lineage>
</organism>
<evidence type="ECO:0000313" key="2">
    <source>
        <dbReference type="EMBL" id="KAB1636599.1"/>
    </source>
</evidence>
<dbReference type="Proteomes" id="UP000468668">
    <property type="component" value="Unassembled WGS sequence"/>
</dbReference>
<keyword evidence="3" id="KW-1185">Reference proteome</keyword>
<proteinExistence type="predicted"/>
<dbReference type="AlphaFoldDB" id="A0A6N6NJN5"/>